<accession>A0A7R9BZ35</accession>
<reference evidence="3" key="1">
    <citation type="submission" date="2020-11" db="EMBL/GenBank/DDBJ databases">
        <authorList>
            <person name="Tran Van P."/>
        </authorList>
    </citation>
    <scope>NUCLEOTIDE SEQUENCE</scope>
</reference>
<evidence type="ECO:0000259" key="2">
    <source>
        <dbReference type="Pfam" id="PF04218"/>
    </source>
</evidence>
<protein>
    <recommendedName>
        <fullName evidence="2">HTH psq-type domain-containing protein</fullName>
    </recommendedName>
</protein>
<dbReference type="AlphaFoldDB" id="A0A7R9BZ35"/>
<feature type="non-terminal residue" evidence="3">
    <location>
        <position position="477"/>
    </location>
</feature>
<dbReference type="Gene3D" id="1.10.10.60">
    <property type="entry name" value="Homeodomain-like"/>
    <property type="match status" value="1"/>
</dbReference>
<dbReference type="InterPro" id="IPR050863">
    <property type="entry name" value="CenT-Element_Derived"/>
</dbReference>
<evidence type="ECO:0000313" key="3">
    <source>
        <dbReference type="EMBL" id="CAD7282817.1"/>
    </source>
</evidence>
<dbReference type="OrthoDB" id="6379347at2759"/>
<dbReference type="EMBL" id="OA886399">
    <property type="protein sequence ID" value="CAD7282817.1"/>
    <property type="molecule type" value="Genomic_DNA"/>
</dbReference>
<keyword evidence="4" id="KW-1185">Reference proteome</keyword>
<evidence type="ECO:0000256" key="1">
    <source>
        <dbReference type="ARBA" id="ARBA00004123"/>
    </source>
</evidence>
<evidence type="ECO:0000313" key="4">
    <source>
        <dbReference type="Proteomes" id="UP000678499"/>
    </source>
</evidence>
<name>A0A7R9BZ35_9CRUS</name>
<dbReference type="Proteomes" id="UP000678499">
    <property type="component" value="Unassembled WGS sequence"/>
</dbReference>
<dbReference type="InterPro" id="IPR009057">
    <property type="entry name" value="Homeodomain-like_sf"/>
</dbReference>
<dbReference type="Pfam" id="PF04218">
    <property type="entry name" value="CENP-B_N"/>
    <property type="match status" value="1"/>
</dbReference>
<dbReference type="PANTHER" id="PTHR19303">
    <property type="entry name" value="TRANSPOSON"/>
    <property type="match status" value="1"/>
</dbReference>
<sequence>MHDVCNPSFSEVSRNIILELIAERKAECSWRHFRRAKASTTCETVFAVASVLRIVMLGNVMADEESAQLSSAVARVGLRAAFLDFSIGDLEWAVSEADLFVRLVKALATDSDCIGNGSIATLTLVRYLMAAHDGFPLARNEFRERKRRLEAANGLVNDLCQVADERRAKLDVIGALSCECFGAPLLEHFSLSESLCKLGTPCQGGELKQRTLCLQALAARWERVKKKEVEHSVIWKNLRKFDGVPIEYDRMTQLMESQKRKAFQVCETSPPSVEMAPKKVRKVITIQVKKEIIQKNEAGCRVIDLAQEYGVRHSTISTILAQKEKIMASSSAFKGVACVSGNRRASINEEMEKLLAIWINDRHLKGDITPTGIIMEKARDLSSADEEEEEGRQPIPTTVIKKFLKNWEELQEFVNKNHPEQAEVNRAGDIYSETAMRHFRQLLKKRQRQTTLDNFFQVSAFSKQQKIESSGSVDQLE</sequence>
<comment type="subcellular location">
    <subcellularLocation>
        <location evidence="1">Nucleus</location>
    </subcellularLocation>
</comment>
<dbReference type="EMBL" id="CAJPEX010004362">
    <property type="protein sequence ID" value="CAG0922969.1"/>
    <property type="molecule type" value="Genomic_DNA"/>
</dbReference>
<dbReference type="PANTHER" id="PTHR19303:SF27">
    <property type="entry name" value="HTH CENPB-TYPE DOMAIN-CONTAINING PROTEIN"/>
    <property type="match status" value="1"/>
</dbReference>
<dbReference type="GO" id="GO:0003677">
    <property type="term" value="F:DNA binding"/>
    <property type="evidence" value="ECO:0007669"/>
    <property type="project" value="InterPro"/>
</dbReference>
<feature type="domain" description="HTH psq-type" evidence="2">
    <location>
        <begin position="278"/>
        <end position="329"/>
    </location>
</feature>
<dbReference type="SUPFAM" id="SSF46689">
    <property type="entry name" value="Homeodomain-like"/>
    <property type="match status" value="1"/>
</dbReference>
<dbReference type="GO" id="GO:0005634">
    <property type="term" value="C:nucleus"/>
    <property type="evidence" value="ECO:0007669"/>
    <property type="project" value="UniProtKB-SubCell"/>
</dbReference>
<organism evidence="3">
    <name type="scientific">Notodromas monacha</name>
    <dbReference type="NCBI Taxonomy" id="399045"/>
    <lineage>
        <taxon>Eukaryota</taxon>
        <taxon>Metazoa</taxon>
        <taxon>Ecdysozoa</taxon>
        <taxon>Arthropoda</taxon>
        <taxon>Crustacea</taxon>
        <taxon>Oligostraca</taxon>
        <taxon>Ostracoda</taxon>
        <taxon>Podocopa</taxon>
        <taxon>Podocopida</taxon>
        <taxon>Cypridocopina</taxon>
        <taxon>Cypridoidea</taxon>
        <taxon>Cyprididae</taxon>
        <taxon>Notodromas</taxon>
    </lineage>
</organism>
<gene>
    <name evidence="3" type="ORF">NMOB1V02_LOCUS10436</name>
</gene>
<dbReference type="InterPro" id="IPR007889">
    <property type="entry name" value="HTH_Psq"/>
</dbReference>
<proteinExistence type="predicted"/>